<evidence type="ECO:0000313" key="3">
    <source>
        <dbReference type="Proteomes" id="UP000287166"/>
    </source>
</evidence>
<dbReference type="Proteomes" id="UP000287166">
    <property type="component" value="Unassembled WGS sequence"/>
</dbReference>
<feature type="region of interest" description="Disordered" evidence="1">
    <location>
        <begin position="1"/>
        <end position="34"/>
    </location>
</feature>
<evidence type="ECO:0000313" key="2">
    <source>
        <dbReference type="EMBL" id="GBE86725.1"/>
    </source>
</evidence>
<dbReference type="EMBL" id="BFAD01000009">
    <property type="protein sequence ID" value="GBE86725.1"/>
    <property type="molecule type" value="Genomic_DNA"/>
</dbReference>
<organism evidence="2 3">
    <name type="scientific">Sparassis crispa</name>
    <dbReference type="NCBI Taxonomy" id="139825"/>
    <lineage>
        <taxon>Eukaryota</taxon>
        <taxon>Fungi</taxon>
        <taxon>Dikarya</taxon>
        <taxon>Basidiomycota</taxon>
        <taxon>Agaricomycotina</taxon>
        <taxon>Agaricomycetes</taxon>
        <taxon>Polyporales</taxon>
        <taxon>Sparassidaceae</taxon>
        <taxon>Sparassis</taxon>
    </lineage>
</organism>
<accession>A0A401GWW9</accession>
<gene>
    <name evidence="2" type="ORF">SCP_0906050</name>
</gene>
<keyword evidence="3" id="KW-1185">Reference proteome</keyword>
<dbReference type="GeneID" id="38783642"/>
<sequence>MYPHPEIITELDDLGESPPDAGSTAPPGVPPPVHTNEAVSSSLILHVFALLSALHVGLRRVESTFLVITPGLLLADV</sequence>
<protein>
    <submittedName>
        <fullName evidence="2">Uncharacterized protein</fullName>
    </submittedName>
</protein>
<name>A0A401GWW9_9APHY</name>
<dbReference type="RefSeq" id="XP_027617638.1">
    <property type="nucleotide sequence ID" value="XM_027761837.1"/>
</dbReference>
<reference evidence="2 3" key="1">
    <citation type="journal article" date="2018" name="Sci. Rep.">
        <title>Genome sequence of the cauliflower mushroom Sparassis crispa (Hanabiratake) and its association with beneficial usage.</title>
        <authorList>
            <person name="Kiyama R."/>
            <person name="Furutani Y."/>
            <person name="Kawaguchi K."/>
            <person name="Nakanishi T."/>
        </authorList>
    </citation>
    <scope>NUCLEOTIDE SEQUENCE [LARGE SCALE GENOMIC DNA]</scope>
</reference>
<dbReference type="InParanoid" id="A0A401GWW9"/>
<evidence type="ECO:0000256" key="1">
    <source>
        <dbReference type="SAM" id="MobiDB-lite"/>
    </source>
</evidence>
<comment type="caution">
    <text evidence="2">The sequence shown here is derived from an EMBL/GenBank/DDBJ whole genome shotgun (WGS) entry which is preliminary data.</text>
</comment>
<proteinExistence type="predicted"/>
<dbReference type="AlphaFoldDB" id="A0A401GWW9"/>